<proteinExistence type="predicted"/>
<dbReference type="OMA" id="PYLLCCH"/>
<evidence type="ECO:0000313" key="3">
    <source>
        <dbReference type="Proteomes" id="UP000265020"/>
    </source>
</evidence>
<keyword evidence="3" id="KW-1185">Reference proteome</keyword>
<reference evidence="2" key="1">
    <citation type="submission" date="2025-08" db="UniProtKB">
        <authorList>
            <consortium name="Ensembl"/>
        </authorList>
    </citation>
    <scope>IDENTIFICATION</scope>
</reference>
<dbReference type="Proteomes" id="UP000265020">
    <property type="component" value="Unassembled WGS sequence"/>
</dbReference>
<protein>
    <submittedName>
        <fullName evidence="2">Uncharacterized protein</fullName>
    </submittedName>
</protein>
<name>A0A3Q2GQE6_CYPVA</name>
<evidence type="ECO:0000256" key="1">
    <source>
        <dbReference type="SAM" id="MobiDB-lite"/>
    </source>
</evidence>
<accession>A0A3Q2GQE6</accession>
<sequence>HYSYQICPPKPSTFLFRVGVHLQVVVTNIDTTWLFSVADKVFALISPHTLSRHHKHHDPEDEHHREPGPAKGSGVLVNSAQERFQRTPVHDFLLMCR</sequence>
<evidence type="ECO:0000313" key="2">
    <source>
        <dbReference type="Ensembl" id="ENSCVAP00000031740.1"/>
    </source>
</evidence>
<feature type="compositionally biased region" description="Basic and acidic residues" evidence="1">
    <location>
        <begin position="57"/>
        <end position="68"/>
    </location>
</feature>
<organism evidence="2 3">
    <name type="scientific">Cyprinodon variegatus</name>
    <name type="common">Sheepshead minnow</name>
    <dbReference type="NCBI Taxonomy" id="28743"/>
    <lineage>
        <taxon>Eukaryota</taxon>
        <taxon>Metazoa</taxon>
        <taxon>Chordata</taxon>
        <taxon>Craniata</taxon>
        <taxon>Vertebrata</taxon>
        <taxon>Euteleostomi</taxon>
        <taxon>Actinopterygii</taxon>
        <taxon>Neopterygii</taxon>
        <taxon>Teleostei</taxon>
        <taxon>Neoteleostei</taxon>
        <taxon>Acanthomorphata</taxon>
        <taxon>Ovalentaria</taxon>
        <taxon>Atherinomorphae</taxon>
        <taxon>Cyprinodontiformes</taxon>
        <taxon>Cyprinodontidae</taxon>
        <taxon>Cyprinodon</taxon>
    </lineage>
</organism>
<feature type="region of interest" description="Disordered" evidence="1">
    <location>
        <begin position="52"/>
        <end position="82"/>
    </location>
</feature>
<reference evidence="2" key="2">
    <citation type="submission" date="2025-09" db="UniProtKB">
        <authorList>
            <consortium name="Ensembl"/>
        </authorList>
    </citation>
    <scope>IDENTIFICATION</scope>
</reference>
<dbReference type="AlphaFoldDB" id="A0A3Q2GQE6"/>
<dbReference type="GeneTree" id="ENSGT00960000188343"/>
<dbReference type="Ensembl" id="ENSCVAT00000032557.1">
    <property type="protein sequence ID" value="ENSCVAP00000031740.1"/>
    <property type="gene ID" value="ENSCVAG00000021219.1"/>
</dbReference>